<evidence type="ECO:0000313" key="3">
    <source>
        <dbReference type="Proteomes" id="UP000294257"/>
    </source>
</evidence>
<dbReference type="OrthoDB" id="4247883at2"/>
<organism evidence="2 3">
    <name type="scientific">Herbihabitans rhizosphaerae</name>
    <dbReference type="NCBI Taxonomy" id="1872711"/>
    <lineage>
        <taxon>Bacteria</taxon>
        <taxon>Bacillati</taxon>
        <taxon>Actinomycetota</taxon>
        <taxon>Actinomycetes</taxon>
        <taxon>Pseudonocardiales</taxon>
        <taxon>Pseudonocardiaceae</taxon>
        <taxon>Herbihabitans</taxon>
    </lineage>
</organism>
<dbReference type="Gene3D" id="1.10.287.1060">
    <property type="entry name" value="ESAT-6-like"/>
    <property type="match status" value="1"/>
</dbReference>
<dbReference type="AlphaFoldDB" id="A0A4Q7KYG5"/>
<evidence type="ECO:0008006" key="4">
    <source>
        <dbReference type="Google" id="ProtNLM"/>
    </source>
</evidence>
<evidence type="ECO:0000313" key="2">
    <source>
        <dbReference type="EMBL" id="RZS40712.1"/>
    </source>
</evidence>
<sequence>MVDGGFGLKAEEAKKASGKFGEASNQMEEARKALFRVLDAEGECWGNDESGQAFSKDYKPAVTGVRDAFGKLVTGIKAFETNVKGASSNHQNIDHKSGQNITKAGGK</sequence>
<name>A0A4Q7KYG5_9PSEU</name>
<comment type="caution">
    <text evidence="2">The sequence shown here is derived from an EMBL/GenBank/DDBJ whole genome shotgun (WGS) entry which is preliminary data.</text>
</comment>
<feature type="region of interest" description="Disordered" evidence="1">
    <location>
        <begin position="84"/>
        <end position="107"/>
    </location>
</feature>
<feature type="compositionally biased region" description="Polar residues" evidence="1">
    <location>
        <begin position="98"/>
        <end position="107"/>
    </location>
</feature>
<dbReference type="RefSeq" id="WP_130343731.1">
    <property type="nucleotide sequence ID" value="NZ_SGWQ01000003.1"/>
</dbReference>
<dbReference type="Proteomes" id="UP000294257">
    <property type="component" value="Unassembled WGS sequence"/>
</dbReference>
<evidence type="ECO:0000256" key="1">
    <source>
        <dbReference type="SAM" id="MobiDB-lite"/>
    </source>
</evidence>
<protein>
    <recommendedName>
        <fullName evidence="4">WXG100 family type VII secretion target</fullName>
    </recommendedName>
</protein>
<keyword evidence="3" id="KW-1185">Reference proteome</keyword>
<proteinExistence type="predicted"/>
<accession>A0A4Q7KYG5</accession>
<dbReference type="EMBL" id="SGWQ01000003">
    <property type="protein sequence ID" value="RZS40712.1"/>
    <property type="molecule type" value="Genomic_DNA"/>
</dbReference>
<gene>
    <name evidence="2" type="ORF">EV193_10323</name>
</gene>
<reference evidence="2 3" key="1">
    <citation type="submission" date="2019-02" db="EMBL/GenBank/DDBJ databases">
        <title>Genomic Encyclopedia of Type Strains, Phase IV (KMG-IV): sequencing the most valuable type-strain genomes for metagenomic binning, comparative biology and taxonomic classification.</title>
        <authorList>
            <person name="Goeker M."/>
        </authorList>
    </citation>
    <scope>NUCLEOTIDE SEQUENCE [LARGE SCALE GENOMIC DNA]</scope>
    <source>
        <strain evidence="2 3">DSM 101727</strain>
    </source>
</reference>